<evidence type="ECO:0000313" key="2">
    <source>
        <dbReference type="EMBL" id="KAK4459680.1"/>
    </source>
</evidence>
<protein>
    <submittedName>
        <fullName evidence="2">Uncharacterized protein</fullName>
    </submittedName>
</protein>
<dbReference type="Proteomes" id="UP001321749">
    <property type="component" value="Unassembled WGS sequence"/>
</dbReference>
<sequence>MPGSWALAHEERAQVLTLRRLQWRPCSAQNRHGKAHERQWTTSFSDAENGRHTDGQFLKEFGNFLAEHQLDRVLGLGDLDQRDPKLNVEVTEGKANIMMPRGSVPESELIQVRRFGTWGSTTHDDDRCNCHEHCHKDSKGRATLSTEKSSPAVEPVFIADADHLARAVDFPASESGPLLRSMFPRPDADFSEQQRMR</sequence>
<reference evidence="2" key="1">
    <citation type="journal article" date="2023" name="Mol. Phylogenet. Evol.">
        <title>Genome-scale phylogeny and comparative genomics of the fungal order Sordariales.</title>
        <authorList>
            <person name="Hensen N."/>
            <person name="Bonometti L."/>
            <person name="Westerberg I."/>
            <person name="Brannstrom I.O."/>
            <person name="Guillou S."/>
            <person name="Cros-Aarteil S."/>
            <person name="Calhoun S."/>
            <person name="Haridas S."/>
            <person name="Kuo A."/>
            <person name="Mondo S."/>
            <person name="Pangilinan J."/>
            <person name="Riley R."/>
            <person name="LaButti K."/>
            <person name="Andreopoulos B."/>
            <person name="Lipzen A."/>
            <person name="Chen C."/>
            <person name="Yan M."/>
            <person name="Daum C."/>
            <person name="Ng V."/>
            <person name="Clum A."/>
            <person name="Steindorff A."/>
            <person name="Ohm R.A."/>
            <person name="Martin F."/>
            <person name="Silar P."/>
            <person name="Natvig D.O."/>
            <person name="Lalanne C."/>
            <person name="Gautier V."/>
            <person name="Ament-Velasquez S.L."/>
            <person name="Kruys A."/>
            <person name="Hutchinson M.I."/>
            <person name="Powell A.J."/>
            <person name="Barry K."/>
            <person name="Miller A.N."/>
            <person name="Grigoriev I.V."/>
            <person name="Debuchy R."/>
            <person name="Gladieux P."/>
            <person name="Hiltunen Thoren M."/>
            <person name="Johannesson H."/>
        </authorList>
    </citation>
    <scope>NUCLEOTIDE SEQUENCE</scope>
    <source>
        <strain evidence="2">PSN324</strain>
    </source>
</reference>
<name>A0AAV9HIP3_9PEZI</name>
<reference evidence="2" key="2">
    <citation type="submission" date="2023-06" db="EMBL/GenBank/DDBJ databases">
        <authorList>
            <consortium name="Lawrence Berkeley National Laboratory"/>
            <person name="Mondo S.J."/>
            <person name="Hensen N."/>
            <person name="Bonometti L."/>
            <person name="Westerberg I."/>
            <person name="Brannstrom I.O."/>
            <person name="Guillou S."/>
            <person name="Cros-Aarteil S."/>
            <person name="Calhoun S."/>
            <person name="Haridas S."/>
            <person name="Kuo A."/>
            <person name="Pangilinan J."/>
            <person name="Riley R."/>
            <person name="Labutti K."/>
            <person name="Andreopoulos B."/>
            <person name="Lipzen A."/>
            <person name="Chen C."/>
            <person name="Yanf M."/>
            <person name="Daum C."/>
            <person name="Ng V."/>
            <person name="Clum A."/>
            <person name="Steindorff A."/>
            <person name="Ohm R."/>
            <person name="Martin F."/>
            <person name="Silar P."/>
            <person name="Natvig D."/>
            <person name="Lalanne C."/>
            <person name="Gautier V."/>
            <person name="Ament-Velasquez S.L."/>
            <person name="Kruys A."/>
            <person name="Hutchinson M.I."/>
            <person name="Powell A.J."/>
            <person name="Barry K."/>
            <person name="Miller A.N."/>
            <person name="Grigoriev I.V."/>
            <person name="Debuchy R."/>
            <person name="Gladieux P."/>
            <person name="Thoren M.H."/>
            <person name="Johannesson H."/>
        </authorList>
    </citation>
    <scope>NUCLEOTIDE SEQUENCE</scope>
    <source>
        <strain evidence="2">PSN324</strain>
    </source>
</reference>
<keyword evidence="3" id="KW-1185">Reference proteome</keyword>
<comment type="caution">
    <text evidence="2">The sequence shown here is derived from an EMBL/GenBank/DDBJ whole genome shotgun (WGS) entry which is preliminary data.</text>
</comment>
<feature type="region of interest" description="Disordered" evidence="1">
    <location>
        <begin position="175"/>
        <end position="197"/>
    </location>
</feature>
<gene>
    <name evidence="2" type="ORF">QBC42DRAFT_289295</name>
</gene>
<dbReference type="EMBL" id="MU865030">
    <property type="protein sequence ID" value="KAK4459680.1"/>
    <property type="molecule type" value="Genomic_DNA"/>
</dbReference>
<evidence type="ECO:0000256" key="1">
    <source>
        <dbReference type="SAM" id="MobiDB-lite"/>
    </source>
</evidence>
<organism evidence="2 3">
    <name type="scientific">Cladorrhinum samala</name>
    <dbReference type="NCBI Taxonomy" id="585594"/>
    <lineage>
        <taxon>Eukaryota</taxon>
        <taxon>Fungi</taxon>
        <taxon>Dikarya</taxon>
        <taxon>Ascomycota</taxon>
        <taxon>Pezizomycotina</taxon>
        <taxon>Sordariomycetes</taxon>
        <taxon>Sordariomycetidae</taxon>
        <taxon>Sordariales</taxon>
        <taxon>Podosporaceae</taxon>
        <taxon>Cladorrhinum</taxon>
    </lineage>
</organism>
<feature type="compositionally biased region" description="Basic and acidic residues" evidence="1">
    <location>
        <begin position="186"/>
        <end position="197"/>
    </location>
</feature>
<proteinExistence type="predicted"/>
<dbReference type="AlphaFoldDB" id="A0AAV9HIP3"/>
<evidence type="ECO:0000313" key="3">
    <source>
        <dbReference type="Proteomes" id="UP001321749"/>
    </source>
</evidence>
<accession>A0AAV9HIP3</accession>